<dbReference type="Gene3D" id="3.30.160.750">
    <property type="match status" value="1"/>
</dbReference>
<keyword evidence="4" id="KW-0068">Autocatalytic cleavage</keyword>
<evidence type="ECO:0000256" key="6">
    <source>
        <dbReference type="ARBA" id="ARBA00023115"/>
    </source>
</evidence>
<evidence type="ECO:0000256" key="9">
    <source>
        <dbReference type="ARBA" id="ARBA00023270"/>
    </source>
</evidence>
<accession>A0A081KDT3</accession>
<keyword evidence="2" id="KW-0949">S-adenosyl-L-methionine</keyword>
<keyword evidence="8" id="KW-0456">Lyase</keyword>
<keyword evidence="9" id="KW-0704">Schiff base</keyword>
<evidence type="ECO:0000256" key="10">
    <source>
        <dbReference type="ARBA" id="ARBA00023317"/>
    </source>
</evidence>
<dbReference type="PANTHER" id="PTHR33866:SF2">
    <property type="entry name" value="S-ADENOSYLMETHIONINE DECARBOXYLASE PROENZYME"/>
    <property type="match status" value="1"/>
</dbReference>
<evidence type="ECO:0000256" key="7">
    <source>
        <dbReference type="ARBA" id="ARBA00023145"/>
    </source>
</evidence>
<proteinExistence type="predicted"/>
<dbReference type="InterPro" id="IPR016067">
    <property type="entry name" value="S-AdoMet_deCO2ase_core"/>
</dbReference>
<organism evidence="11 12">
    <name type="scientific">Endozoicomonas elysicola</name>
    <dbReference type="NCBI Taxonomy" id="305900"/>
    <lineage>
        <taxon>Bacteria</taxon>
        <taxon>Pseudomonadati</taxon>
        <taxon>Pseudomonadota</taxon>
        <taxon>Gammaproteobacteria</taxon>
        <taxon>Oceanospirillales</taxon>
        <taxon>Endozoicomonadaceae</taxon>
        <taxon>Endozoicomonas</taxon>
    </lineage>
</organism>
<evidence type="ECO:0000256" key="2">
    <source>
        <dbReference type="ARBA" id="ARBA00022691"/>
    </source>
</evidence>
<dbReference type="InterPro" id="IPR017716">
    <property type="entry name" value="S-AdoMet_deCOase_pro-enz"/>
</dbReference>
<evidence type="ECO:0000256" key="4">
    <source>
        <dbReference type="ARBA" id="ARBA00022813"/>
    </source>
</evidence>
<dbReference type="InterPro" id="IPR003826">
    <property type="entry name" value="AdoMetDC_fam_prok"/>
</dbReference>
<evidence type="ECO:0000256" key="8">
    <source>
        <dbReference type="ARBA" id="ARBA00023239"/>
    </source>
</evidence>
<dbReference type="PANTHER" id="PTHR33866">
    <property type="entry name" value="S-ADENOSYLMETHIONINE DECARBOXYLASE PROENZYME"/>
    <property type="match status" value="1"/>
</dbReference>
<comment type="cofactor">
    <cofactor evidence="1">
        <name>pyruvate</name>
        <dbReference type="ChEBI" id="CHEBI:15361"/>
    </cofactor>
</comment>
<name>A0A081KDT3_9GAMM</name>
<dbReference type="STRING" id="305900.GV64_17650"/>
<comment type="caution">
    <text evidence="11">The sequence shown here is derived from an EMBL/GenBank/DDBJ whole genome shotgun (WGS) entry which is preliminary data.</text>
</comment>
<evidence type="ECO:0000313" key="12">
    <source>
        <dbReference type="Proteomes" id="UP000027997"/>
    </source>
</evidence>
<dbReference type="InterPro" id="IPR042284">
    <property type="entry name" value="AdoMetDC_N"/>
</dbReference>
<keyword evidence="10" id="KW-0670">Pyruvate</keyword>
<evidence type="ECO:0000313" key="11">
    <source>
        <dbReference type="EMBL" id="KEI72309.1"/>
    </source>
</evidence>
<protein>
    <submittedName>
        <fullName evidence="11">S-adenosylmethionine decarboxylase</fullName>
    </submittedName>
</protein>
<gene>
    <name evidence="11" type="ORF">GV64_17650</name>
</gene>
<dbReference type="GO" id="GO:0004014">
    <property type="term" value="F:adenosylmethionine decarboxylase activity"/>
    <property type="evidence" value="ECO:0007669"/>
    <property type="project" value="InterPro"/>
</dbReference>
<dbReference type="Gene3D" id="3.30.360.110">
    <property type="entry name" value="S-adenosylmethionine decarboxylase domain"/>
    <property type="match status" value="1"/>
</dbReference>
<dbReference type="AlphaFoldDB" id="A0A081KDT3"/>
<keyword evidence="3" id="KW-0210">Decarboxylase</keyword>
<keyword evidence="5" id="KW-0745">Spermidine biosynthesis</keyword>
<evidence type="ECO:0000256" key="1">
    <source>
        <dbReference type="ARBA" id="ARBA00001928"/>
    </source>
</evidence>
<dbReference type="Proteomes" id="UP000027997">
    <property type="component" value="Unassembled WGS sequence"/>
</dbReference>
<dbReference type="NCBIfam" id="TIGR03330">
    <property type="entry name" value="SAM_DCase_Bsu"/>
    <property type="match status" value="1"/>
</dbReference>
<evidence type="ECO:0000256" key="5">
    <source>
        <dbReference type="ARBA" id="ARBA00023066"/>
    </source>
</evidence>
<dbReference type="EMBL" id="JOJP01000001">
    <property type="protein sequence ID" value="KEI72309.1"/>
    <property type="molecule type" value="Genomic_DNA"/>
</dbReference>
<evidence type="ECO:0000256" key="3">
    <source>
        <dbReference type="ARBA" id="ARBA00022793"/>
    </source>
</evidence>
<dbReference type="eggNOG" id="COG1586">
    <property type="taxonomic scope" value="Bacteria"/>
</dbReference>
<keyword evidence="12" id="KW-1185">Reference proteome</keyword>
<dbReference type="GO" id="GO:0008295">
    <property type="term" value="P:spermidine biosynthetic process"/>
    <property type="evidence" value="ECO:0007669"/>
    <property type="project" value="UniProtKB-KW"/>
</dbReference>
<dbReference type="Pfam" id="PF02675">
    <property type="entry name" value="AdoMet_dc"/>
    <property type="match status" value="1"/>
</dbReference>
<keyword evidence="6" id="KW-0620">Polyamine biosynthesis</keyword>
<dbReference type="GO" id="GO:0005829">
    <property type="term" value="C:cytosol"/>
    <property type="evidence" value="ECO:0007669"/>
    <property type="project" value="TreeGrafter"/>
</dbReference>
<dbReference type="SUPFAM" id="SSF56276">
    <property type="entry name" value="S-adenosylmethionine decarboxylase"/>
    <property type="match status" value="1"/>
</dbReference>
<dbReference type="RefSeq" id="WP_020583779.1">
    <property type="nucleotide sequence ID" value="NZ_JOJP01000001.1"/>
</dbReference>
<sequence length="165" mass="18653">MSSQRLPLKHTDEHCFLQETQPAQTTDDHFIQRDGKIFAGYHLLVDLWQAHSLNNLALMRSTLKECVEICNATLLHIHLHHFEPNGGISGVAVLAESHISVHTWPERSFAAFDIFMCGKATPQNAIAILQRTFAPQNVDIRQELRGVIEQSISPLQEHGLSYEHV</sequence>
<reference evidence="11 12" key="1">
    <citation type="submission" date="2014-06" db="EMBL/GenBank/DDBJ databases">
        <title>Whole Genome Sequences of Three Symbiotic Endozoicomonas Bacteria.</title>
        <authorList>
            <person name="Neave M.J."/>
            <person name="Apprill A."/>
            <person name="Voolstra C.R."/>
        </authorList>
    </citation>
    <scope>NUCLEOTIDE SEQUENCE [LARGE SCALE GENOMIC DNA]</scope>
    <source>
        <strain evidence="11 12">DSM 22380</strain>
    </source>
</reference>
<dbReference type="InterPro" id="IPR042286">
    <property type="entry name" value="AdoMetDC_C"/>
</dbReference>
<keyword evidence="7" id="KW-0865">Zymogen</keyword>